<protein>
    <submittedName>
        <fullName evidence="3">Uncharacterized protein</fullName>
    </submittedName>
</protein>
<evidence type="ECO:0000256" key="2">
    <source>
        <dbReference type="SAM" id="MobiDB-lite"/>
    </source>
</evidence>
<dbReference type="Proteomes" id="UP000799770">
    <property type="component" value="Unassembled WGS sequence"/>
</dbReference>
<feature type="coiled-coil region" evidence="1">
    <location>
        <begin position="245"/>
        <end position="338"/>
    </location>
</feature>
<dbReference type="EMBL" id="ML977315">
    <property type="protein sequence ID" value="KAF2119804.1"/>
    <property type="molecule type" value="Genomic_DNA"/>
</dbReference>
<evidence type="ECO:0000256" key="1">
    <source>
        <dbReference type="SAM" id="Coils"/>
    </source>
</evidence>
<evidence type="ECO:0000313" key="4">
    <source>
        <dbReference type="Proteomes" id="UP000799770"/>
    </source>
</evidence>
<sequence>MAGHNSRPDAVHRAIGAASRTSIIPQGRGNNMFATIEDPDTNELLAKHDTDPDPPRPTVGVGSRKNVKSHQVNQRNSAGSQHAHKAHWRYGHNSTPGNEGYKRTNYMNRGLPKNPAIPRVSNDEDPPRDSVINGILIALEPRNIPKPESYKGKWTQNNQIQPTKYEDMTRDQSTDVNYLNGAVEHLTRMLKATAKQCVNFEHRVRKQNQDNEIRQHAATYFENLAVLQNEIVSVKAENETLTYLIKEYGEKVTSMQEAIDKIKNQGSSKWLQNLRAELRRLDELHERMAETQELKDAFAQVLTARDEAAGYGRVQETIDELVEALDKLREVVPDAETQRNIQAILDRLQNKYFDQMHKLGEDTNKQIAFHNGYITGHYNGEIAAKNMSQKEFGERQFVRAVDLSIQNLNVQFNRYLRTILPRVLKLGRLQGAHGRMKAELLSNGLPLAHEYHPDSIAKQYGEAVSLARVKGFSDPQSAWFGANERWNSLSPLHPSIRTSDYFESNLHNTYWGKVWKSVRGNENAKELADPLTEKAFFKYKP</sequence>
<feature type="compositionally biased region" description="Basic and acidic residues" evidence="2">
    <location>
        <begin position="45"/>
        <end position="54"/>
    </location>
</feature>
<proteinExistence type="predicted"/>
<feature type="region of interest" description="Disordered" evidence="2">
    <location>
        <begin position="45"/>
        <end position="99"/>
    </location>
</feature>
<accession>A0A6A5ZLB9</accession>
<name>A0A6A5ZLB9_9PLEO</name>
<dbReference type="AlphaFoldDB" id="A0A6A5ZLB9"/>
<gene>
    <name evidence="3" type="ORF">BDV96DRAFT_642812</name>
</gene>
<evidence type="ECO:0000313" key="3">
    <source>
        <dbReference type="EMBL" id="KAF2119804.1"/>
    </source>
</evidence>
<organism evidence="3 4">
    <name type="scientific">Lophiotrema nucula</name>
    <dbReference type="NCBI Taxonomy" id="690887"/>
    <lineage>
        <taxon>Eukaryota</taxon>
        <taxon>Fungi</taxon>
        <taxon>Dikarya</taxon>
        <taxon>Ascomycota</taxon>
        <taxon>Pezizomycotina</taxon>
        <taxon>Dothideomycetes</taxon>
        <taxon>Pleosporomycetidae</taxon>
        <taxon>Pleosporales</taxon>
        <taxon>Lophiotremataceae</taxon>
        <taxon>Lophiotrema</taxon>
    </lineage>
</organism>
<reference evidence="3" key="1">
    <citation type="journal article" date="2020" name="Stud. Mycol.">
        <title>101 Dothideomycetes genomes: a test case for predicting lifestyles and emergence of pathogens.</title>
        <authorList>
            <person name="Haridas S."/>
            <person name="Albert R."/>
            <person name="Binder M."/>
            <person name="Bloem J."/>
            <person name="Labutti K."/>
            <person name="Salamov A."/>
            <person name="Andreopoulos B."/>
            <person name="Baker S."/>
            <person name="Barry K."/>
            <person name="Bills G."/>
            <person name="Bluhm B."/>
            <person name="Cannon C."/>
            <person name="Castanera R."/>
            <person name="Culley D."/>
            <person name="Daum C."/>
            <person name="Ezra D."/>
            <person name="Gonzalez J."/>
            <person name="Henrissat B."/>
            <person name="Kuo A."/>
            <person name="Liang C."/>
            <person name="Lipzen A."/>
            <person name="Lutzoni F."/>
            <person name="Magnuson J."/>
            <person name="Mondo S."/>
            <person name="Nolan M."/>
            <person name="Ohm R."/>
            <person name="Pangilinan J."/>
            <person name="Park H.-J."/>
            <person name="Ramirez L."/>
            <person name="Alfaro M."/>
            <person name="Sun H."/>
            <person name="Tritt A."/>
            <person name="Yoshinaga Y."/>
            <person name="Zwiers L.-H."/>
            <person name="Turgeon B."/>
            <person name="Goodwin S."/>
            <person name="Spatafora J."/>
            <person name="Crous P."/>
            <person name="Grigoriev I."/>
        </authorList>
    </citation>
    <scope>NUCLEOTIDE SEQUENCE</scope>
    <source>
        <strain evidence="3">CBS 627.86</strain>
    </source>
</reference>
<keyword evidence="4" id="KW-1185">Reference proteome</keyword>
<keyword evidence="1" id="KW-0175">Coiled coil</keyword>
<feature type="compositionally biased region" description="Polar residues" evidence="2">
    <location>
        <begin position="69"/>
        <end position="80"/>
    </location>
</feature>